<accession>A0AAN8S842</accession>
<sequence length="462" mass="54659">MEVREITEERFIECMAIDFPNFKITKSNLTHPTSHFVTSFYSLILHNAIELKDPDEIWNLTEDQRSYISSYHPEAVSFSQHVWIHNLHTTIKYVFNHLSENGSEFVFSDILFPENTPRRSFVFMALMLNFYWYSIDFTHDLEGDITASLEKIQNFRDLKEEKEKYVSQLRELEFQRCQYAELYKEKKKLAKKNAEANEEKEMIMKELLTDEEVIQKNVEKVEIEQEKLQTELIKHQNEINYYESLIVSNEHQVRDIYERHIIQKDECVKKMKLLEEKVKATSNTVTKSSKVLELQQKLNQLLKADSDSKTFRGFQDLHRHFLNQTEERNKVSNEKVLLDKKLQEAQEALIKLKNDNAKLNMEEQEILTGSKDAVNERKKRLEKLEKTHSQLLIKLSKDSENIEQIIASTTDLQPKSAKVEIQINSIDTMHKEKYSKYINEMKNIFELLDESFGSGRKDLSNL</sequence>
<evidence type="ECO:0000313" key="2">
    <source>
        <dbReference type="EMBL" id="KAK6636853.1"/>
    </source>
</evidence>
<gene>
    <name evidence="2" type="ORF">RUM43_010517</name>
</gene>
<name>A0AAN8S842_POLSC</name>
<feature type="coiled-coil region" evidence="1">
    <location>
        <begin position="155"/>
        <end position="238"/>
    </location>
</feature>
<evidence type="ECO:0000256" key="1">
    <source>
        <dbReference type="SAM" id="Coils"/>
    </source>
</evidence>
<keyword evidence="1" id="KW-0175">Coiled coil</keyword>
<reference evidence="2 3" key="1">
    <citation type="submission" date="2023-10" db="EMBL/GenBank/DDBJ databases">
        <title>Genomes of two closely related lineages of the louse Polyplax serrata with different host specificities.</title>
        <authorList>
            <person name="Martinu J."/>
            <person name="Tarabai H."/>
            <person name="Stefka J."/>
            <person name="Hypsa V."/>
        </authorList>
    </citation>
    <scope>NUCLEOTIDE SEQUENCE [LARGE SCALE GENOMIC DNA]</scope>
    <source>
        <strain evidence="2">HR10_N</strain>
    </source>
</reference>
<proteinExistence type="predicted"/>
<evidence type="ECO:0008006" key="4">
    <source>
        <dbReference type="Google" id="ProtNLM"/>
    </source>
</evidence>
<evidence type="ECO:0000313" key="3">
    <source>
        <dbReference type="Proteomes" id="UP001372834"/>
    </source>
</evidence>
<dbReference type="AlphaFoldDB" id="A0AAN8S842"/>
<organism evidence="2 3">
    <name type="scientific">Polyplax serrata</name>
    <name type="common">Common mouse louse</name>
    <dbReference type="NCBI Taxonomy" id="468196"/>
    <lineage>
        <taxon>Eukaryota</taxon>
        <taxon>Metazoa</taxon>
        <taxon>Ecdysozoa</taxon>
        <taxon>Arthropoda</taxon>
        <taxon>Hexapoda</taxon>
        <taxon>Insecta</taxon>
        <taxon>Pterygota</taxon>
        <taxon>Neoptera</taxon>
        <taxon>Paraneoptera</taxon>
        <taxon>Psocodea</taxon>
        <taxon>Troctomorpha</taxon>
        <taxon>Phthiraptera</taxon>
        <taxon>Anoplura</taxon>
        <taxon>Polyplacidae</taxon>
        <taxon>Polyplax</taxon>
    </lineage>
</organism>
<protein>
    <recommendedName>
        <fullName evidence="4">Kinetochore protein Nuf2</fullName>
    </recommendedName>
</protein>
<comment type="caution">
    <text evidence="2">The sequence shown here is derived from an EMBL/GenBank/DDBJ whole genome shotgun (WGS) entry which is preliminary data.</text>
</comment>
<dbReference type="EMBL" id="JAWJWE010000004">
    <property type="protein sequence ID" value="KAK6636853.1"/>
    <property type="molecule type" value="Genomic_DNA"/>
</dbReference>
<feature type="coiled-coil region" evidence="1">
    <location>
        <begin position="328"/>
        <end position="394"/>
    </location>
</feature>
<dbReference type="Proteomes" id="UP001372834">
    <property type="component" value="Unassembled WGS sequence"/>
</dbReference>